<gene>
    <name evidence="2" type="ORF">A2U01_0008634</name>
</gene>
<protein>
    <submittedName>
        <fullName evidence="2">Uncharacterized protein</fullName>
    </submittedName>
</protein>
<organism evidence="2 3">
    <name type="scientific">Trifolium medium</name>
    <dbReference type="NCBI Taxonomy" id="97028"/>
    <lineage>
        <taxon>Eukaryota</taxon>
        <taxon>Viridiplantae</taxon>
        <taxon>Streptophyta</taxon>
        <taxon>Embryophyta</taxon>
        <taxon>Tracheophyta</taxon>
        <taxon>Spermatophyta</taxon>
        <taxon>Magnoliopsida</taxon>
        <taxon>eudicotyledons</taxon>
        <taxon>Gunneridae</taxon>
        <taxon>Pentapetalae</taxon>
        <taxon>rosids</taxon>
        <taxon>fabids</taxon>
        <taxon>Fabales</taxon>
        <taxon>Fabaceae</taxon>
        <taxon>Papilionoideae</taxon>
        <taxon>50 kb inversion clade</taxon>
        <taxon>NPAAA clade</taxon>
        <taxon>Hologalegina</taxon>
        <taxon>IRL clade</taxon>
        <taxon>Trifolieae</taxon>
        <taxon>Trifolium</taxon>
    </lineage>
</organism>
<dbReference type="AlphaFoldDB" id="A0A392MJS0"/>
<proteinExistence type="predicted"/>
<keyword evidence="1" id="KW-0812">Transmembrane</keyword>
<keyword evidence="1" id="KW-1133">Transmembrane helix</keyword>
<evidence type="ECO:0000313" key="3">
    <source>
        <dbReference type="Proteomes" id="UP000265520"/>
    </source>
</evidence>
<keyword evidence="1" id="KW-0472">Membrane</keyword>
<dbReference type="Proteomes" id="UP000265520">
    <property type="component" value="Unassembled WGS sequence"/>
</dbReference>
<sequence length="88" mass="9999">GFITSVSSSLHCCSSTPRYHRHVYDDPDYNRYQGHTFPRWALIFMVVALAVVVAVITTQVIIFFRRRPSSATLELDLSAPPRYDTPIA</sequence>
<comment type="caution">
    <text evidence="2">The sequence shown here is derived from an EMBL/GenBank/DDBJ whole genome shotgun (WGS) entry which is preliminary data.</text>
</comment>
<feature type="transmembrane region" description="Helical" evidence="1">
    <location>
        <begin position="40"/>
        <end position="64"/>
    </location>
</feature>
<keyword evidence="3" id="KW-1185">Reference proteome</keyword>
<feature type="non-terminal residue" evidence="2">
    <location>
        <position position="1"/>
    </location>
</feature>
<accession>A0A392MJS0</accession>
<reference evidence="2 3" key="1">
    <citation type="journal article" date="2018" name="Front. Plant Sci.">
        <title>Red Clover (Trifolium pratense) and Zigzag Clover (T. medium) - A Picture of Genomic Similarities and Differences.</title>
        <authorList>
            <person name="Dluhosova J."/>
            <person name="Istvanek J."/>
            <person name="Nedelnik J."/>
            <person name="Repkova J."/>
        </authorList>
    </citation>
    <scope>NUCLEOTIDE SEQUENCE [LARGE SCALE GENOMIC DNA]</scope>
    <source>
        <strain evidence="3">cv. 10/8</strain>
        <tissue evidence="2">Leaf</tissue>
    </source>
</reference>
<evidence type="ECO:0000256" key="1">
    <source>
        <dbReference type="SAM" id="Phobius"/>
    </source>
</evidence>
<dbReference type="EMBL" id="LXQA010012843">
    <property type="protein sequence ID" value="MCH87756.1"/>
    <property type="molecule type" value="Genomic_DNA"/>
</dbReference>
<evidence type="ECO:0000313" key="2">
    <source>
        <dbReference type="EMBL" id="MCH87756.1"/>
    </source>
</evidence>
<name>A0A392MJS0_9FABA</name>